<sequence length="173" mass="19136">MSSVGVDGGVDLVLHMHPKSSDDYLRSAYVHLDFVHRKVSGDWVTMGAPMFSIEANALLTIATMNVPKDCTETQVLFWTLGKKAVAAEHPRAEVLFYGCMGDAAGKPAWFYQAQATQRPRRQGPQRATGSIYVLRGHAALMGAATRDDEAQAQAVMPRVYGYWRIEYQNDVSL</sequence>
<protein>
    <submittedName>
        <fullName evidence="1">Uncharacterized protein</fullName>
    </submittedName>
</protein>
<proteinExistence type="predicted"/>
<name>A0AAE0EPG3_9CHLO</name>
<evidence type="ECO:0000313" key="1">
    <source>
        <dbReference type="EMBL" id="KAK3236138.1"/>
    </source>
</evidence>
<dbReference type="AlphaFoldDB" id="A0AAE0EPG3"/>
<keyword evidence="2" id="KW-1185">Reference proteome</keyword>
<accession>A0AAE0EPG3</accession>
<gene>
    <name evidence="1" type="ORF">CYMTET_53705</name>
</gene>
<comment type="caution">
    <text evidence="1">The sequence shown here is derived from an EMBL/GenBank/DDBJ whole genome shotgun (WGS) entry which is preliminary data.</text>
</comment>
<dbReference type="Proteomes" id="UP001190700">
    <property type="component" value="Unassembled WGS sequence"/>
</dbReference>
<reference evidence="1 2" key="1">
    <citation type="journal article" date="2015" name="Genome Biol. Evol.">
        <title>Comparative Genomics of a Bacterivorous Green Alga Reveals Evolutionary Causalities and Consequences of Phago-Mixotrophic Mode of Nutrition.</title>
        <authorList>
            <person name="Burns J.A."/>
            <person name="Paasch A."/>
            <person name="Narechania A."/>
            <person name="Kim E."/>
        </authorList>
    </citation>
    <scope>NUCLEOTIDE SEQUENCE [LARGE SCALE GENOMIC DNA]</scope>
    <source>
        <strain evidence="1 2">PLY_AMNH</strain>
    </source>
</reference>
<dbReference type="EMBL" id="LGRX02035156">
    <property type="protein sequence ID" value="KAK3236138.1"/>
    <property type="molecule type" value="Genomic_DNA"/>
</dbReference>
<evidence type="ECO:0000313" key="2">
    <source>
        <dbReference type="Proteomes" id="UP001190700"/>
    </source>
</evidence>
<organism evidence="1 2">
    <name type="scientific">Cymbomonas tetramitiformis</name>
    <dbReference type="NCBI Taxonomy" id="36881"/>
    <lineage>
        <taxon>Eukaryota</taxon>
        <taxon>Viridiplantae</taxon>
        <taxon>Chlorophyta</taxon>
        <taxon>Pyramimonadophyceae</taxon>
        <taxon>Pyramimonadales</taxon>
        <taxon>Pyramimonadaceae</taxon>
        <taxon>Cymbomonas</taxon>
    </lineage>
</organism>